<comment type="caution">
    <text evidence="1">The sequence shown here is derived from an EMBL/GenBank/DDBJ whole genome shotgun (WGS) entry which is preliminary data.</text>
</comment>
<sequence length="40" mass="4585">MLKARKDRMRAGSAKRRFRLPFAEATIAADPVLKVKRLSQ</sequence>
<evidence type="ECO:0000313" key="2">
    <source>
        <dbReference type="Proteomes" id="UP001143674"/>
    </source>
</evidence>
<dbReference type="Proteomes" id="UP001143674">
    <property type="component" value="Unassembled WGS sequence"/>
</dbReference>
<reference evidence="1" key="1">
    <citation type="submission" date="2021-09" db="EMBL/GenBank/DDBJ databases">
        <title>Genomic analysis of Ralstonia spp.</title>
        <authorList>
            <person name="Aburjaile F."/>
            <person name="Ariute J.C."/>
            <person name="Pais A.K.L."/>
            <person name="Albuquerque G.M.R."/>
            <person name="Silva A.M.F."/>
            <person name="Brenig B."/>
            <person name="Azevedo V."/>
            <person name="Matiuzzi M."/>
            <person name="Ramos R."/>
            <person name="Goes-Neto A."/>
            <person name="Soares S."/>
            <person name="Iseppon A.M.B."/>
            <person name="Souza E."/>
            <person name="Gama M."/>
        </authorList>
    </citation>
    <scope>NUCLEOTIDE SEQUENCE</scope>
    <source>
        <strain evidence="1">B4</strain>
    </source>
</reference>
<dbReference type="RefSeq" id="WP_042550588.1">
    <property type="nucleotide sequence ID" value="NZ_CDLX01000001.1"/>
</dbReference>
<proteinExistence type="predicted"/>
<evidence type="ECO:0000313" key="1">
    <source>
        <dbReference type="EMBL" id="MDB0521243.1"/>
    </source>
</evidence>
<name>A0AAE3NF36_RALSL</name>
<organism evidence="1 2">
    <name type="scientific">Ralstonia solanacearum</name>
    <name type="common">Pseudomonas solanacearum</name>
    <dbReference type="NCBI Taxonomy" id="305"/>
    <lineage>
        <taxon>Bacteria</taxon>
        <taxon>Pseudomonadati</taxon>
        <taxon>Pseudomonadota</taxon>
        <taxon>Betaproteobacteria</taxon>
        <taxon>Burkholderiales</taxon>
        <taxon>Burkholderiaceae</taxon>
        <taxon>Ralstonia</taxon>
        <taxon>Ralstonia solanacearum species complex</taxon>
    </lineage>
</organism>
<protein>
    <submittedName>
        <fullName evidence="1">Aculeacin A acylase</fullName>
    </submittedName>
</protein>
<accession>A0AAE3NF36</accession>
<gene>
    <name evidence="1" type="ORF">LBW55_06400</name>
</gene>
<dbReference type="EMBL" id="JAIVEX010000003">
    <property type="protein sequence ID" value="MDB0521243.1"/>
    <property type="molecule type" value="Genomic_DNA"/>
</dbReference>
<dbReference type="AlphaFoldDB" id="A0AAE3NF36"/>